<proteinExistence type="predicted"/>
<name>A0A2A6RD70_9CHLR</name>
<dbReference type="InterPro" id="IPR001509">
    <property type="entry name" value="Epimerase_deHydtase"/>
</dbReference>
<dbReference type="AlphaFoldDB" id="A0A2A6RD70"/>
<accession>A0A2A6RD70</accession>
<reference evidence="3" key="1">
    <citation type="submission" date="2017-08" db="EMBL/GenBank/DDBJ databases">
        <authorList>
            <person name="Grouzdev D.S."/>
            <person name="Gaisin V.A."/>
            <person name="Rysina M.S."/>
            <person name="Gorlenko V.M."/>
        </authorList>
    </citation>
    <scope>NUCLEOTIDE SEQUENCE [LARGE SCALE GENOMIC DNA]</scope>
    <source>
        <strain evidence="3">Kir15-3F</strain>
    </source>
</reference>
<organism evidence="2 3">
    <name type="scientific">Candidatus Viridilinea mediisalina</name>
    <dbReference type="NCBI Taxonomy" id="2024553"/>
    <lineage>
        <taxon>Bacteria</taxon>
        <taxon>Bacillati</taxon>
        <taxon>Chloroflexota</taxon>
        <taxon>Chloroflexia</taxon>
        <taxon>Chloroflexales</taxon>
        <taxon>Chloroflexineae</taxon>
        <taxon>Oscillochloridaceae</taxon>
        <taxon>Candidatus Viridilinea</taxon>
    </lineage>
</organism>
<sequence>MSTGYRVNLAAVQDQIELLEGDLRDGDAVARAVAGVELVFHQGALPSVPRSVADPLTSHEVNSSGTLRLLLAARDAGVRRMVEALLSPAGFDRLSQRSEAIYSPPQP</sequence>
<dbReference type="EMBL" id="NQWI01000332">
    <property type="protein sequence ID" value="PDV97489.1"/>
    <property type="molecule type" value="Genomic_DNA"/>
</dbReference>
<keyword evidence="3" id="KW-1185">Reference proteome</keyword>
<evidence type="ECO:0000259" key="1">
    <source>
        <dbReference type="Pfam" id="PF01370"/>
    </source>
</evidence>
<comment type="caution">
    <text evidence="2">The sequence shown here is derived from an EMBL/GenBank/DDBJ whole genome shotgun (WGS) entry which is preliminary data.</text>
</comment>
<dbReference type="SUPFAM" id="SSF51735">
    <property type="entry name" value="NAD(P)-binding Rossmann-fold domains"/>
    <property type="match status" value="1"/>
</dbReference>
<dbReference type="Gene3D" id="3.40.50.720">
    <property type="entry name" value="NAD(P)-binding Rossmann-like Domain"/>
    <property type="match status" value="1"/>
</dbReference>
<dbReference type="Proteomes" id="UP000220527">
    <property type="component" value="Unassembled WGS sequence"/>
</dbReference>
<protein>
    <recommendedName>
        <fullName evidence="1">NAD-dependent epimerase/dehydratase domain-containing protein</fullName>
    </recommendedName>
</protein>
<evidence type="ECO:0000313" key="3">
    <source>
        <dbReference type="Proteomes" id="UP000220527"/>
    </source>
</evidence>
<dbReference type="InterPro" id="IPR036291">
    <property type="entry name" value="NAD(P)-bd_dom_sf"/>
</dbReference>
<gene>
    <name evidence="2" type="ORF">CJ255_22300</name>
</gene>
<feature type="domain" description="NAD-dependent epimerase/dehydratase" evidence="1">
    <location>
        <begin position="12"/>
        <end position="83"/>
    </location>
</feature>
<evidence type="ECO:0000313" key="2">
    <source>
        <dbReference type="EMBL" id="PDV97489.1"/>
    </source>
</evidence>
<dbReference type="Pfam" id="PF01370">
    <property type="entry name" value="Epimerase"/>
    <property type="match status" value="1"/>
</dbReference>